<dbReference type="PANTHER" id="PTHR15319">
    <property type="entry name" value="TATA BOX-BINDING PROTEIN ASSOCIATED FACTOR RNA POLYMERASE I SUBUNIT C"/>
    <property type="match status" value="1"/>
</dbReference>
<dbReference type="RefSeq" id="XP_044362762.1">
    <property type="nucleotide sequence ID" value="XM_044506827.1"/>
</dbReference>
<dbReference type="PaxDb" id="4565-Traes_4AS_3517E5EA1.3"/>
<protein>
    <submittedName>
        <fullName evidence="1">Uncharacterized protein</fullName>
    </submittedName>
</protein>
<dbReference type="GeneID" id="123085211"/>
<evidence type="ECO:0000313" key="1">
    <source>
        <dbReference type="EnsemblPlants" id="TraesCS4A02G072900.1.cds1"/>
    </source>
</evidence>
<dbReference type="KEGG" id="taes:123085211"/>
<evidence type="ECO:0000313" key="2">
    <source>
        <dbReference type="Proteomes" id="UP000019116"/>
    </source>
</evidence>
<dbReference type="Gramene" id="TraesCS4A02G072900.1">
    <property type="protein sequence ID" value="TraesCS4A02G072900.1.cds1"/>
    <property type="gene ID" value="TraesCS4A02G072900"/>
</dbReference>
<dbReference type="OMA" id="QSDGFMH"/>
<keyword evidence="2" id="KW-1185">Reference proteome</keyword>
<dbReference type="PANTHER" id="PTHR15319:SF1">
    <property type="entry name" value="TATA BOX-BINDING PROTEIN-ASSOCIATED FACTOR RNA POLYMERASE I SUBUNIT C"/>
    <property type="match status" value="1"/>
</dbReference>
<dbReference type="Gramene" id="TraesCS4A03G0146800.1">
    <property type="protein sequence ID" value="TraesCS4A03G0146800.1.CDS1"/>
    <property type="gene ID" value="TraesCS4A03G0146800"/>
</dbReference>
<dbReference type="GO" id="GO:0001650">
    <property type="term" value="C:fibrillar center"/>
    <property type="evidence" value="ECO:0000318"/>
    <property type="project" value="GO_Central"/>
</dbReference>
<dbReference type="Proteomes" id="UP000019116">
    <property type="component" value="Chromosome 4A"/>
</dbReference>
<sequence length="894" mass="99192">MNFSDDWRFLFPVSSVFNPPSLAPPDASHGPLFFTPLPPPVPLLSLPFPFPPPLHASTTGDLRHALRYFIASTSFLPYSDLKSLSGPLLAAPSPPFPPPSNLLAVLPSRSSSSLVLFFPYGENAEKIAFALVNSPVASSAPVSPFVQRDGFKHPGHRIQQLAAIPAQSSWSSEPDDSCVEGFLLAATLYTVSWFRVESRDSGSPVLVPVAKQGFDAAVVHACWSRHFPSQCAVLLESGELCWFDLNTRLGGKTSVGFGSNGEDWGDWLSCAYGAQPWMVIVASTKAVLLVDLSFAYHGDKYAVENEPHKFQYKVLAKIGLPGLFETEPFDRTEHYIAFCKAGFDDSHISVVTERHLILLDVTKPLEPVLAWQHGLENPNHVAMFRLSELRPSKEYDWASNSGFAILVGSFWNGEFSLFCYGPKEQGCLDNSHLYAWDIPSRLSLTGQHCGCSNGIMKEIFSTPISVYDGYASQHRAKSIVGYYVLPDDLSISEPTSASFALIRLTALGKLEMQQYRASRGLHDEIDTPCDESEHASMDSSSSILIDTQGENVSTKYRFLKLHFLYEHLKGNLCSALAKHGTSVNGDRDQIIISEDVLAFAEDNSRSSSLPVSDFLCNASIPMNVFEIACQSILNSLPSNILHVSLSKYKDMLKCDTKEGLVEYLKVPSCSPHNELRPFLLAKPSSTCEKVTSKAVSQNALVGPVLPVHVLLAMEEMNRGIDSSSERETAETDLVRHRCSEVLEAFVPEVSIAESDNFDGWFSSQKLNDKKSYLVYEPRIENKFTLDETVIKKENEEQNAADRTSFETSAAPYKDENFMTFVCGKAGTLDSGPEQTTSDLFDFTPVRMDFASADLDIQPAEEEVYRCLKKQFLRWQNNFKPYQDFCNSYKIQKPS</sequence>
<gene>
    <name evidence="1" type="primary">LOC123085211</name>
</gene>
<accession>A0A3B6HP43</accession>
<dbReference type="InterPro" id="IPR038801">
    <property type="entry name" value="TAF1C"/>
</dbReference>
<reference evidence="1" key="2">
    <citation type="submission" date="2018-10" db="UniProtKB">
        <authorList>
            <consortium name="EnsemblPlants"/>
        </authorList>
    </citation>
    <scope>IDENTIFICATION</scope>
</reference>
<name>A0A3B6HP43_WHEAT</name>
<dbReference type="AlphaFoldDB" id="A0A3B6HP43"/>
<proteinExistence type="predicted"/>
<dbReference type="GO" id="GO:0001164">
    <property type="term" value="F:RNA polymerase I core promoter sequence-specific DNA binding"/>
    <property type="evidence" value="ECO:0000318"/>
    <property type="project" value="GO_Central"/>
</dbReference>
<organism evidence="1">
    <name type="scientific">Triticum aestivum</name>
    <name type="common">Wheat</name>
    <dbReference type="NCBI Taxonomy" id="4565"/>
    <lineage>
        <taxon>Eukaryota</taxon>
        <taxon>Viridiplantae</taxon>
        <taxon>Streptophyta</taxon>
        <taxon>Embryophyta</taxon>
        <taxon>Tracheophyta</taxon>
        <taxon>Spermatophyta</taxon>
        <taxon>Magnoliopsida</taxon>
        <taxon>Liliopsida</taxon>
        <taxon>Poales</taxon>
        <taxon>Poaceae</taxon>
        <taxon>BOP clade</taxon>
        <taxon>Pooideae</taxon>
        <taxon>Triticodae</taxon>
        <taxon>Triticeae</taxon>
        <taxon>Triticinae</taxon>
        <taxon>Triticum</taxon>
    </lineage>
</organism>
<dbReference type="EnsemblPlants" id="TraesCS4A02G072900.1">
    <property type="protein sequence ID" value="TraesCS4A02G072900.1.cds1"/>
    <property type="gene ID" value="TraesCS4A02G072900"/>
</dbReference>
<reference evidence="1" key="1">
    <citation type="submission" date="2018-08" db="EMBL/GenBank/DDBJ databases">
        <authorList>
            <person name="Rossello M."/>
        </authorList>
    </citation>
    <scope>NUCLEOTIDE SEQUENCE [LARGE SCALE GENOMIC DNA]</scope>
    <source>
        <strain evidence="1">cv. Chinese Spring</strain>
    </source>
</reference>